<reference evidence="1 2" key="1">
    <citation type="submission" date="2019-03" db="EMBL/GenBank/DDBJ databases">
        <title>Genomic Encyclopedia of Type Strains, Phase IV (KMG-IV): sequencing the most valuable type-strain genomes for metagenomic binning, comparative biology and taxonomic classification.</title>
        <authorList>
            <person name="Goeker M."/>
        </authorList>
    </citation>
    <scope>NUCLEOTIDE SEQUENCE [LARGE SCALE GENOMIC DNA]</scope>
    <source>
        <strain evidence="1 2">DSM 103428</strain>
    </source>
</reference>
<proteinExistence type="predicted"/>
<name>A0A4R1LA17_9BACT</name>
<dbReference type="InterPro" id="IPR010982">
    <property type="entry name" value="Lambda_DNA-bd_dom_sf"/>
</dbReference>
<evidence type="ECO:0000313" key="1">
    <source>
        <dbReference type="EMBL" id="TCK75226.1"/>
    </source>
</evidence>
<dbReference type="CDD" id="cd00093">
    <property type="entry name" value="HTH_XRE"/>
    <property type="match status" value="1"/>
</dbReference>
<dbReference type="SUPFAM" id="SSF47413">
    <property type="entry name" value="lambda repressor-like DNA-binding domains"/>
    <property type="match status" value="1"/>
</dbReference>
<comment type="caution">
    <text evidence="1">The sequence shown here is derived from an EMBL/GenBank/DDBJ whole genome shotgun (WGS) entry which is preliminary data.</text>
</comment>
<gene>
    <name evidence="1" type="ORF">C7378_0206</name>
</gene>
<dbReference type="Gene3D" id="1.10.260.40">
    <property type="entry name" value="lambda repressor-like DNA-binding domains"/>
    <property type="match status" value="1"/>
</dbReference>
<dbReference type="RefSeq" id="WP_131990828.1">
    <property type="nucleotide sequence ID" value="NZ_SMGK01000001.1"/>
</dbReference>
<dbReference type="InterPro" id="IPR001387">
    <property type="entry name" value="Cro/C1-type_HTH"/>
</dbReference>
<dbReference type="EMBL" id="SMGK01000001">
    <property type="protein sequence ID" value="TCK75226.1"/>
    <property type="molecule type" value="Genomic_DNA"/>
</dbReference>
<dbReference type="Proteomes" id="UP000295210">
    <property type="component" value="Unassembled WGS sequence"/>
</dbReference>
<dbReference type="OrthoDB" id="5432786at2"/>
<evidence type="ECO:0000313" key="2">
    <source>
        <dbReference type="Proteomes" id="UP000295210"/>
    </source>
</evidence>
<accession>A0A4R1LA17</accession>
<dbReference type="GO" id="GO:0003677">
    <property type="term" value="F:DNA binding"/>
    <property type="evidence" value="ECO:0007669"/>
    <property type="project" value="InterPro"/>
</dbReference>
<dbReference type="AlphaFoldDB" id="A0A4R1LA17"/>
<keyword evidence="2" id="KW-1185">Reference proteome</keyword>
<protein>
    <submittedName>
        <fullName evidence="1">Uncharacterized protein</fullName>
    </submittedName>
</protein>
<organism evidence="1 2">
    <name type="scientific">Acidipila rosea</name>
    <dbReference type="NCBI Taxonomy" id="768535"/>
    <lineage>
        <taxon>Bacteria</taxon>
        <taxon>Pseudomonadati</taxon>
        <taxon>Acidobacteriota</taxon>
        <taxon>Terriglobia</taxon>
        <taxon>Terriglobales</taxon>
        <taxon>Acidobacteriaceae</taxon>
        <taxon>Acidipila</taxon>
    </lineage>
</organism>
<sequence>MKGKQRVCRECGGNAKIVRKDYGFTESGLNNVFLKDIEVVLCAKCKSESPRIPNHDDLMRTIAVALIDKPFELAGDEVRFLRKYLGEGSIAFAQMLGIDRSHLSRVENGAMAISKQTDRLVRTVALVRDPSLLDKLKRLGRTQEILERLSAIEPETNPVRVQLDHAEDGYTYALKTAA</sequence>